<gene>
    <name evidence="2" type="ORF">CK203_013427</name>
</gene>
<evidence type="ECO:0000256" key="1">
    <source>
        <dbReference type="SAM" id="MobiDB-lite"/>
    </source>
</evidence>
<sequence>MSMTTQYWKMILQVAVSKAEEVIGSDDPSTKRCRSGKVRPMWKSGRIQSLWSTWENNMASHGSIKVVTSPKGTANGDTKSPKGHCLCSPTTHQGSFRCRFHRSATMKRSKSMPSNTAVTSLSPKSVDST</sequence>
<protein>
    <submittedName>
        <fullName evidence="2">Uncharacterized protein</fullName>
    </submittedName>
</protein>
<organism evidence="2 3">
    <name type="scientific">Vitis vinifera</name>
    <name type="common">Grape</name>
    <dbReference type="NCBI Taxonomy" id="29760"/>
    <lineage>
        <taxon>Eukaryota</taxon>
        <taxon>Viridiplantae</taxon>
        <taxon>Streptophyta</taxon>
        <taxon>Embryophyta</taxon>
        <taxon>Tracheophyta</taxon>
        <taxon>Spermatophyta</taxon>
        <taxon>Magnoliopsida</taxon>
        <taxon>eudicotyledons</taxon>
        <taxon>Gunneridae</taxon>
        <taxon>Pentapetalae</taxon>
        <taxon>rosids</taxon>
        <taxon>Vitales</taxon>
        <taxon>Vitaceae</taxon>
        <taxon>Viteae</taxon>
        <taxon>Vitis</taxon>
    </lineage>
</organism>
<evidence type="ECO:0000313" key="3">
    <source>
        <dbReference type="Proteomes" id="UP000288805"/>
    </source>
</evidence>
<dbReference type="Proteomes" id="UP000288805">
    <property type="component" value="Unassembled WGS sequence"/>
</dbReference>
<dbReference type="PANTHER" id="PTHR33132:SF142">
    <property type="entry name" value="SERINE-RICH PROTEIN-LIKE PROTEIN"/>
    <property type="match status" value="1"/>
</dbReference>
<proteinExistence type="predicted"/>
<feature type="compositionally biased region" description="Polar residues" evidence="1">
    <location>
        <begin position="111"/>
        <end position="129"/>
    </location>
</feature>
<dbReference type="PANTHER" id="PTHR33132">
    <property type="entry name" value="OSJNBB0118P14.9 PROTEIN"/>
    <property type="match status" value="1"/>
</dbReference>
<dbReference type="AlphaFoldDB" id="A0A438JQC6"/>
<reference evidence="2 3" key="1">
    <citation type="journal article" date="2018" name="PLoS Genet.">
        <title>Population sequencing reveals clonal diversity and ancestral inbreeding in the grapevine cultivar Chardonnay.</title>
        <authorList>
            <person name="Roach M.J."/>
            <person name="Johnson D.L."/>
            <person name="Bohlmann J."/>
            <person name="van Vuuren H.J."/>
            <person name="Jones S.J."/>
            <person name="Pretorius I.S."/>
            <person name="Schmidt S.A."/>
            <person name="Borneman A.R."/>
        </authorList>
    </citation>
    <scope>NUCLEOTIDE SEQUENCE [LARGE SCALE GENOMIC DNA]</scope>
    <source>
        <strain evidence="3">cv. Chardonnay</strain>
        <tissue evidence="2">Leaf</tissue>
    </source>
</reference>
<feature type="region of interest" description="Disordered" evidence="1">
    <location>
        <begin position="104"/>
        <end position="129"/>
    </location>
</feature>
<name>A0A438JQC6_VITVI</name>
<accession>A0A438JQC6</accession>
<dbReference type="EMBL" id="QGNW01000032">
    <property type="protein sequence ID" value="RVX11156.1"/>
    <property type="molecule type" value="Genomic_DNA"/>
</dbReference>
<dbReference type="OrthoDB" id="1932391at2759"/>
<dbReference type="KEGG" id="vvi:100854924"/>
<evidence type="ECO:0000313" key="2">
    <source>
        <dbReference type="EMBL" id="RVX11156.1"/>
    </source>
</evidence>
<comment type="caution">
    <text evidence="2">The sequence shown here is derived from an EMBL/GenBank/DDBJ whole genome shotgun (WGS) entry which is preliminary data.</text>
</comment>